<dbReference type="SUPFAM" id="SSF48403">
    <property type="entry name" value="Ankyrin repeat"/>
    <property type="match status" value="1"/>
</dbReference>
<dbReference type="GO" id="GO:0005524">
    <property type="term" value="F:ATP binding"/>
    <property type="evidence" value="ECO:0007669"/>
    <property type="project" value="InterPro"/>
</dbReference>
<feature type="domain" description="Protein kinase" evidence="4">
    <location>
        <begin position="64"/>
        <end position="370"/>
    </location>
</feature>
<dbReference type="GO" id="GO:0004672">
    <property type="term" value="F:protein kinase activity"/>
    <property type="evidence" value="ECO:0007669"/>
    <property type="project" value="InterPro"/>
</dbReference>
<evidence type="ECO:0000256" key="2">
    <source>
        <dbReference type="ARBA" id="ARBA00023043"/>
    </source>
</evidence>
<dbReference type="PANTHER" id="PTHR24198">
    <property type="entry name" value="ANKYRIN REPEAT AND PROTEIN KINASE DOMAIN-CONTAINING PROTEIN"/>
    <property type="match status" value="1"/>
</dbReference>
<dbReference type="Pfam" id="PF00069">
    <property type="entry name" value="Pkinase"/>
    <property type="match status" value="1"/>
</dbReference>
<evidence type="ECO:0000256" key="3">
    <source>
        <dbReference type="PROSITE-ProRule" id="PRU00023"/>
    </source>
</evidence>
<keyword evidence="1" id="KW-0677">Repeat</keyword>
<dbReference type="EMBL" id="LXJU01000005">
    <property type="protein sequence ID" value="OGE54625.1"/>
    <property type="molecule type" value="Genomic_DNA"/>
</dbReference>
<dbReference type="InterPro" id="IPR011009">
    <property type="entry name" value="Kinase-like_dom_sf"/>
</dbReference>
<dbReference type="RefSeq" id="XP_022490058.1">
    <property type="nucleotide sequence ID" value="XM_022629581.1"/>
</dbReference>
<dbReference type="InterPro" id="IPR002110">
    <property type="entry name" value="Ankyrin_rpt"/>
</dbReference>
<dbReference type="Gene3D" id="1.25.40.20">
    <property type="entry name" value="Ankyrin repeat-containing domain"/>
    <property type="match status" value="3"/>
</dbReference>
<dbReference type="Pfam" id="PF00023">
    <property type="entry name" value="Ank"/>
    <property type="match status" value="1"/>
</dbReference>
<dbReference type="InterPro" id="IPR008271">
    <property type="entry name" value="Ser/Thr_kinase_AS"/>
</dbReference>
<reference evidence="5 6" key="1">
    <citation type="journal article" date="2016" name="Sci. Rep.">
        <title>Penicillium arizonense, a new, genome sequenced fungal species, reveals a high chemical diversity in secreted metabolites.</title>
        <authorList>
            <person name="Grijseels S."/>
            <person name="Nielsen J.C."/>
            <person name="Randelovic M."/>
            <person name="Nielsen J."/>
            <person name="Nielsen K.F."/>
            <person name="Workman M."/>
            <person name="Frisvad J.C."/>
        </authorList>
    </citation>
    <scope>NUCLEOTIDE SEQUENCE [LARGE SCALE GENOMIC DNA]</scope>
    <source>
        <strain evidence="5 6">CBS 141311</strain>
    </source>
</reference>
<feature type="repeat" description="ANK" evidence="3">
    <location>
        <begin position="723"/>
        <end position="755"/>
    </location>
</feature>
<keyword evidence="2 3" id="KW-0040">ANK repeat</keyword>
<comment type="caution">
    <text evidence="5">The sequence shown here is derived from an EMBL/GenBank/DDBJ whole genome shotgun (WGS) entry which is preliminary data.</text>
</comment>
<dbReference type="SMART" id="SM00220">
    <property type="entry name" value="S_TKc"/>
    <property type="match status" value="1"/>
</dbReference>
<gene>
    <name evidence="5" type="ORF">PENARI_c005G01432</name>
</gene>
<dbReference type="Proteomes" id="UP000177622">
    <property type="component" value="Unassembled WGS sequence"/>
</dbReference>
<dbReference type="PROSITE" id="PS50297">
    <property type="entry name" value="ANK_REP_REGION"/>
    <property type="match status" value="2"/>
</dbReference>
<evidence type="ECO:0000256" key="1">
    <source>
        <dbReference type="ARBA" id="ARBA00022737"/>
    </source>
</evidence>
<dbReference type="SUPFAM" id="SSF56112">
    <property type="entry name" value="Protein kinase-like (PK-like)"/>
    <property type="match status" value="1"/>
</dbReference>
<dbReference type="Gene3D" id="1.10.510.10">
    <property type="entry name" value="Transferase(Phosphotransferase) domain 1"/>
    <property type="match status" value="1"/>
</dbReference>
<name>A0A1F5LNB5_PENAI</name>
<dbReference type="STRING" id="1835702.A0A1F5LNB5"/>
<accession>A0A1F5LNB5</accession>
<dbReference type="PROSITE" id="PS50011">
    <property type="entry name" value="PROTEIN_KINASE_DOM"/>
    <property type="match status" value="1"/>
</dbReference>
<feature type="repeat" description="ANK" evidence="3">
    <location>
        <begin position="1031"/>
        <end position="1063"/>
    </location>
</feature>
<evidence type="ECO:0000313" key="5">
    <source>
        <dbReference type="EMBL" id="OGE54625.1"/>
    </source>
</evidence>
<dbReference type="OrthoDB" id="626167at2759"/>
<dbReference type="SMART" id="SM00248">
    <property type="entry name" value="ANK"/>
    <property type="match status" value="8"/>
</dbReference>
<dbReference type="PANTHER" id="PTHR24198:SF165">
    <property type="entry name" value="ANKYRIN REPEAT-CONTAINING PROTEIN-RELATED"/>
    <property type="match status" value="1"/>
</dbReference>
<organism evidence="5 6">
    <name type="scientific">Penicillium arizonense</name>
    <dbReference type="NCBI Taxonomy" id="1835702"/>
    <lineage>
        <taxon>Eukaryota</taxon>
        <taxon>Fungi</taxon>
        <taxon>Dikarya</taxon>
        <taxon>Ascomycota</taxon>
        <taxon>Pezizomycotina</taxon>
        <taxon>Eurotiomycetes</taxon>
        <taxon>Eurotiomycetidae</taxon>
        <taxon>Eurotiales</taxon>
        <taxon>Aspergillaceae</taxon>
        <taxon>Penicillium</taxon>
    </lineage>
</organism>
<evidence type="ECO:0000313" key="6">
    <source>
        <dbReference type="Proteomes" id="UP000177622"/>
    </source>
</evidence>
<dbReference type="Pfam" id="PF12796">
    <property type="entry name" value="Ank_2"/>
    <property type="match status" value="1"/>
</dbReference>
<dbReference type="InterPro" id="IPR000719">
    <property type="entry name" value="Prot_kinase_dom"/>
</dbReference>
<protein>
    <recommendedName>
        <fullName evidence="4">Protein kinase domain-containing protein</fullName>
    </recommendedName>
</protein>
<sequence>MATSTCIDTRSAYGTQYSASTNEVTESQKTRRSHYELFLFIQDLLRSDGGIILEFPIDDWGQKGTMDISLGAGGFSSVHRKIAKGRWGNRSVMAYKRINPHFDQDGRFDDQGTLAQVVDELKLLATPGIRSHPNINQLKGISFETQEHRSDGYLFPTLMFDATSMGTLLDFVQDLVSMVDGPYWECCLDVAQGLQALHSQGFIHGDVKCENVLMFPTNKLQGRNFIAKLTDFGCSMTVDAVEPRQYTRLRGATIPYDAPEADAEIQSGHLPFTDTYSFGLLVWRVIIDGADPFNDPRYRSSTTDDGARYNYTLIREDKRNGSTLSLALNRVFDPDRALSPDTRDAFGEVLSIALSSKATERDLGRIIQILSPPQNFPKRAFGLSPPNAHLLREFTKFEAARFRGHAQASRGLAEWKSIPPKADQFYQVIHKYGKLGSDFTGFGLSRLSPMSEALRDILVAIEDVYRTCGQPLPVIAPPSLLTSDDPQKDPRDVWDSMLRTIFLISKDTGAMVGRSVGFFRLFSVMKPLKQAASRSLKIGASMNAMLERAPAPRKEQFGVLQGLSDFDGGVAAADMVAMMNEETMSKTTSQSFEPSRSLDFHLLTTCRLPFPLQARLFADVSSHARSLAAGSHRGPALMEMANCYSMGFGIEQDQSRYFAILKECCEIEYKPAQQSLSQVHTAIGLHLAEYMESRPAMQDSSGTGDKGDVINMTVSQINQRNSDGDLPLIAACRAGNLDVACLLIENGANCALRNKLGETAMHWLWMFDDASLPRIVAQLAHSGADPNAVAKENLLYTDDFQFPLVQGTALLRAVSQGNKVAVRELILNGASVSDASGPMIFHKQRHWNLDAVQLACTWHDPEVLEILLDASPFYPINADTDIGLGLLYFAIQCQNTHLRMARYASSHGSQLQKTIQLLLRRGATNSVDSDGMTVLQLAVRSDMPEILEHVTTVDIFMRNIGAQVNGKTVFDLAIATGRPAVFNAIVRASGSVYQDSVAKHTLVSTVKLAPGNNYFLKRTLELGLHSITPDDRNTALKVAFQTCQWEFADLLMEHGADINGLSHSQETSYIVFTVFGSVLYNASEASLAAKLDSILSLATKHHQQPEYLVIPGMRSSALHLLAGKISTLDHDEAARTYSILLNIFPGKHHLEARDSRGWTPLHMAVSVRNLVAVRALLDAGADINSLALFEGYPVGPSPKDMLFGQLFAGGSFNDFSPASRNRGDRALEQLIKLFSQGRFSQIAKRSVTLRAEQRWIVPPQHREVMDYVETYSLQPRRSPPSVPTSVTAQFIGAVASGEEGEFMQGFDVSGVDKIQKRIQWNGVESVRFLRNQGVPLLRDMGILDAYLCDEPGRTG</sequence>
<dbReference type="GeneID" id="34574315"/>
<feature type="repeat" description="ANK" evidence="3">
    <location>
        <begin position="1156"/>
        <end position="1188"/>
    </location>
</feature>
<dbReference type="PROSITE" id="PS50088">
    <property type="entry name" value="ANK_REPEAT"/>
    <property type="match status" value="3"/>
</dbReference>
<dbReference type="PROSITE" id="PS00108">
    <property type="entry name" value="PROTEIN_KINASE_ST"/>
    <property type="match status" value="1"/>
</dbReference>
<proteinExistence type="predicted"/>
<dbReference type="InterPro" id="IPR036770">
    <property type="entry name" value="Ankyrin_rpt-contain_sf"/>
</dbReference>
<keyword evidence="6" id="KW-1185">Reference proteome</keyword>
<evidence type="ECO:0000259" key="4">
    <source>
        <dbReference type="PROSITE" id="PS50011"/>
    </source>
</evidence>